<dbReference type="Proteomes" id="UP000607653">
    <property type="component" value="Unassembled WGS sequence"/>
</dbReference>
<name>A0A822Y311_NELNU</name>
<evidence type="ECO:0000313" key="2">
    <source>
        <dbReference type="EMBL" id="DAD24019.1"/>
    </source>
</evidence>
<reference evidence="1 3" key="1">
    <citation type="journal article" date="2020" name="Mol. Biol. Evol.">
        <title>Distinct Expression and Methylation Patterns for Genes with Different Fates following a Single Whole-Genome Duplication in Flowering Plants.</title>
        <authorList>
            <person name="Shi T."/>
            <person name="Rahmani R.S."/>
            <person name="Gugger P.F."/>
            <person name="Wang M."/>
            <person name="Li H."/>
            <person name="Zhang Y."/>
            <person name="Li Z."/>
            <person name="Wang Q."/>
            <person name="Van de Peer Y."/>
            <person name="Marchal K."/>
            <person name="Chen J."/>
        </authorList>
    </citation>
    <scope>NUCLEOTIDE SEQUENCE [LARGE SCALE GENOMIC DNA]</scope>
    <source>
        <tissue evidence="1">Leaf</tissue>
    </source>
</reference>
<organism evidence="1 3">
    <name type="scientific">Nelumbo nucifera</name>
    <name type="common">Sacred lotus</name>
    <dbReference type="NCBI Taxonomy" id="4432"/>
    <lineage>
        <taxon>Eukaryota</taxon>
        <taxon>Viridiplantae</taxon>
        <taxon>Streptophyta</taxon>
        <taxon>Embryophyta</taxon>
        <taxon>Tracheophyta</taxon>
        <taxon>Spermatophyta</taxon>
        <taxon>Magnoliopsida</taxon>
        <taxon>Proteales</taxon>
        <taxon>Nelumbonaceae</taxon>
        <taxon>Nelumbo</taxon>
    </lineage>
</organism>
<keyword evidence="3" id="KW-1185">Reference proteome</keyword>
<accession>A0A822Y311</accession>
<evidence type="ECO:0000313" key="3">
    <source>
        <dbReference type="Proteomes" id="UP000607653"/>
    </source>
</evidence>
<dbReference type="EMBL" id="DUZY01000001">
    <property type="protein sequence ID" value="DAD24018.1"/>
    <property type="molecule type" value="Genomic_DNA"/>
</dbReference>
<dbReference type="EMBL" id="DUZY01000001">
    <property type="protein sequence ID" value="DAD24019.1"/>
    <property type="molecule type" value="Genomic_DNA"/>
</dbReference>
<gene>
    <name evidence="1" type="ORF">HUJ06_025481</name>
    <name evidence="2" type="ORF">HUJ06_025482</name>
</gene>
<evidence type="ECO:0000313" key="1">
    <source>
        <dbReference type="EMBL" id="DAD24018.1"/>
    </source>
</evidence>
<dbReference type="AlphaFoldDB" id="A0A822Y311"/>
<proteinExistence type="predicted"/>
<sequence length="33" mass="4080">MMMKLQHEDLSISYFLKERNNQDFVILDKHELL</sequence>
<comment type="caution">
    <text evidence="1">The sequence shown here is derived from an EMBL/GenBank/DDBJ whole genome shotgun (WGS) entry which is preliminary data.</text>
</comment>
<protein>
    <submittedName>
        <fullName evidence="1">Uncharacterized protein</fullName>
    </submittedName>
</protein>